<feature type="compositionally biased region" description="Polar residues" evidence="1">
    <location>
        <begin position="51"/>
        <end position="60"/>
    </location>
</feature>
<dbReference type="AlphaFoldDB" id="A0A6A6S6Q5"/>
<proteinExistence type="predicted"/>
<feature type="compositionally biased region" description="Polar residues" evidence="1">
    <location>
        <begin position="67"/>
        <end position="78"/>
    </location>
</feature>
<evidence type="ECO:0000313" key="3">
    <source>
        <dbReference type="Proteomes" id="UP000799753"/>
    </source>
</evidence>
<accession>A0A6A6S6Q5</accession>
<name>A0A6A6S6Q5_9PLEO</name>
<evidence type="ECO:0000256" key="1">
    <source>
        <dbReference type="SAM" id="MobiDB-lite"/>
    </source>
</evidence>
<evidence type="ECO:0000313" key="2">
    <source>
        <dbReference type="EMBL" id="KAF2643260.1"/>
    </source>
</evidence>
<keyword evidence="3" id="KW-1185">Reference proteome</keyword>
<protein>
    <submittedName>
        <fullName evidence="2">Uncharacterized protein</fullName>
    </submittedName>
</protein>
<organism evidence="2 3">
    <name type="scientific">Massarina eburnea CBS 473.64</name>
    <dbReference type="NCBI Taxonomy" id="1395130"/>
    <lineage>
        <taxon>Eukaryota</taxon>
        <taxon>Fungi</taxon>
        <taxon>Dikarya</taxon>
        <taxon>Ascomycota</taxon>
        <taxon>Pezizomycotina</taxon>
        <taxon>Dothideomycetes</taxon>
        <taxon>Pleosporomycetidae</taxon>
        <taxon>Pleosporales</taxon>
        <taxon>Massarineae</taxon>
        <taxon>Massarinaceae</taxon>
        <taxon>Massarina</taxon>
    </lineage>
</organism>
<sequence>MAFSATSGIAGHGNNQICVSPKLWDKEQRRLCNGAQAIRRKIPQRYVSRASKQSAACSSPTEERQHVSSSRDSQCGDGTSTLLVVSHERFIQFSMRSPPHNNKKSYFESQILPVSPMCRLSSVCYATYCLFKQPEADLLHKGPVGSVLRSSRVCSVCLRGRIDSYTDVALDRLCFDTV</sequence>
<feature type="region of interest" description="Disordered" evidence="1">
    <location>
        <begin position="51"/>
        <end position="78"/>
    </location>
</feature>
<dbReference type="Proteomes" id="UP000799753">
    <property type="component" value="Unassembled WGS sequence"/>
</dbReference>
<reference evidence="2" key="1">
    <citation type="journal article" date="2020" name="Stud. Mycol.">
        <title>101 Dothideomycetes genomes: a test case for predicting lifestyles and emergence of pathogens.</title>
        <authorList>
            <person name="Haridas S."/>
            <person name="Albert R."/>
            <person name="Binder M."/>
            <person name="Bloem J."/>
            <person name="Labutti K."/>
            <person name="Salamov A."/>
            <person name="Andreopoulos B."/>
            <person name="Baker S."/>
            <person name="Barry K."/>
            <person name="Bills G."/>
            <person name="Bluhm B."/>
            <person name="Cannon C."/>
            <person name="Castanera R."/>
            <person name="Culley D."/>
            <person name="Daum C."/>
            <person name="Ezra D."/>
            <person name="Gonzalez J."/>
            <person name="Henrissat B."/>
            <person name="Kuo A."/>
            <person name="Liang C."/>
            <person name="Lipzen A."/>
            <person name="Lutzoni F."/>
            <person name="Magnuson J."/>
            <person name="Mondo S."/>
            <person name="Nolan M."/>
            <person name="Ohm R."/>
            <person name="Pangilinan J."/>
            <person name="Park H.-J."/>
            <person name="Ramirez L."/>
            <person name="Alfaro M."/>
            <person name="Sun H."/>
            <person name="Tritt A."/>
            <person name="Yoshinaga Y."/>
            <person name="Zwiers L.-H."/>
            <person name="Turgeon B."/>
            <person name="Goodwin S."/>
            <person name="Spatafora J."/>
            <person name="Crous P."/>
            <person name="Grigoriev I."/>
        </authorList>
    </citation>
    <scope>NUCLEOTIDE SEQUENCE</scope>
    <source>
        <strain evidence="2">CBS 473.64</strain>
    </source>
</reference>
<dbReference type="EMBL" id="MU006780">
    <property type="protein sequence ID" value="KAF2643260.1"/>
    <property type="molecule type" value="Genomic_DNA"/>
</dbReference>
<gene>
    <name evidence="2" type="ORF">P280DRAFT_247806</name>
</gene>